<dbReference type="Proteomes" id="UP000015101">
    <property type="component" value="Unassembled WGS sequence"/>
</dbReference>
<protein>
    <submittedName>
        <fullName evidence="2 3">Uncharacterized protein</fullName>
    </submittedName>
</protein>
<dbReference type="EnsemblMetazoa" id="HelroT178016">
    <property type="protein sequence ID" value="HelroP178016"/>
    <property type="gene ID" value="HelroG178016"/>
</dbReference>
<feature type="compositionally biased region" description="Basic residues" evidence="1">
    <location>
        <begin position="35"/>
        <end position="47"/>
    </location>
</feature>
<dbReference type="RefSeq" id="XP_009024402.1">
    <property type="nucleotide sequence ID" value="XM_009026154.1"/>
</dbReference>
<proteinExistence type="predicted"/>
<feature type="region of interest" description="Disordered" evidence="1">
    <location>
        <begin position="25"/>
        <end position="64"/>
    </location>
</feature>
<reference evidence="4" key="1">
    <citation type="submission" date="2012-12" db="EMBL/GenBank/DDBJ databases">
        <authorList>
            <person name="Hellsten U."/>
            <person name="Grimwood J."/>
            <person name="Chapman J.A."/>
            <person name="Shapiro H."/>
            <person name="Aerts A."/>
            <person name="Otillar R.P."/>
            <person name="Terry A.Y."/>
            <person name="Boore J.L."/>
            <person name="Simakov O."/>
            <person name="Marletaz F."/>
            <person name="Cho S.-J."/>
            <person name="Edsinger-Gonzales E."/>
            <person name="Havlak P."/>
            <person name="Kuo D.-H."/>
            <person name="Larsson T."/>
            <person name="Lv J."/>
            <person name="Arendt D."/>
            <person name="Savage R."/>
            <person name="Osoegawa K."/>
            <person name="de Jong P."/>
            <person name="Lindberg D.R."/>
            <person name="Seaver E.C."/>
            <person name="Weisblat D.A."/>
            <person name="Putnam N.H."/>
            <person name="Grigoriev I.V."/>
            <person name="Rokhsar D.S."/>
        </authorList>
    </citation>
    <scope>NUCLEOTIDE SEQUENCE</scope>
</reference>
<dbReference type="EMBL" id="AMQM01006278">
    <property type="status" value="NOT_ANNOTATED_CDS"/>
    <property type="molecule type" value="Genomic_DNA"/>
</dbReference>
<dbReference type="KEGG" id="hro:HELRODRAFT_178016"/>
<name>T1FCM1_HELRO</name>
<organism evidence="3 4">
    <name type="scientific">Helobdella robusta</name>
    <name type="common">Californian leech</name>
    <dbReference type="NCBI Taxonomy" id="6412"/>
    <lineage>
        <taxon>Eukaryota</taxon>
        <taxon>Metazoa</taxon>
        <taxon>Spiralia</taxon>
        <taxon>Lophotrochozoa</taxon>
        <taxon>Annelida</taxon>
        <taxon>Clitellata</taxon>
        <taxon>Hirudinea</taxon>
        <taxon>Rhynchobdellida</taxon>
        <taxon>Glossiphoniidae</taxon>
        <taxon>Helobdella</taxon>
    </lineage>
</organism>
<evidence type="ECO:0000256" key="1">
    <source>
        <dbReference type="SAM" id="MobiDB-lite"/>
    </source>
</evidence>
<accession>T1FCM1</accession>
<evidence type="ECO:0000313" key="4">
    <source>
        <dbReference type="Proteomes" id="UP000015101"/>
    </source>
</evidence>
<evidence type="ECO:0000313" key="3">
    <source>
        <dbReference type="EnsemblMetazoa" id="HelroP178016"/>
    </source>
</evidence>
<keyword evidence="4" id="KW-1185">Reference proteome</keyword>
<gene>
    <name evidence="3" type="primary">20206570</name>
    <name evidence="2" type="ORF">HELRODRAFT_178016</name>
</gene>
<sequence length="309" mass="35160">MKYYYTEEQKKSKCILKLFSRFKRHREPSQTSKQINKRGGKSSKKIKCSVTQSNEDTSHESNKKMHANLTRTKPVGELFNPCRCLYDRRESTASTAINGSLYKTKSADTISIRATAGSVLNSSMKYEELAANFCSINASQSFRPDRQDSLMSHIQTGTNKLPGPQMPSNVNGENLRRCNVRCSISTASDSTEPQWMEDFNTQPSSYMVKRTEVHNDDSSEDCDADYNESEIWMNRSLKEHGFHCNQSPLIHVNCRPDIGSMVSYEVDGSHNDDSEVIWINDCSGNFQKMHQILSERNGNEIVYKTLAFL</sequence>
<reference evidence="2 4" key="2">
    <citation type="journal article" date="2013" name="Nature">
        <title>Insights into bilaterian evolution from three spiralian genomes.</title>
        <authorList>
            <person name="Simakov O."/>
            <person name="Marletaz F."/>
            <person name="Cho S.J."/>
            <person name="Edsinger-Gonzales E."/>
            <person name="Havlak P."/>
            <person name="Hellsten U."/>
            <person name="Kuo D.H."/>
            <person name="Larsson T."/>
            <person name="Lv J."/>
            <person name="Arendt D."/>
            <person name="Savage R."/>
            <person name="Osoegawa K."/>
            <person name="de Jong P."/>
            <person name="Grimwood J."/>
            <person name="Chapman J.A."/>
            <person name="Shapiro H."/>
            <person name="Aerts A."/>
            <person name="Otillar R.P."/>
            <person name="Terry A.Y."/>
            <person name="Boore J.L."/>
            <person name="Grigoriev I.V."/>
            <person name="Lindberg D.R."/>
            <person name="Seaver E.C."/>
            <person name="Weisblat D.A."/>
            <person name="Putnam N.H."/>
            <person name="Rokhsar D.S."/>
        </authorList>
    </citation>
    <scope>NUCLEOTIDE SEQUENCE</scope>
</reference>
<dbReference type="HOGENOM" id="CLU_909950_0_0_1"/>
<reference evidence="3" key="3">
    <citation type="submission" date="2015-06" db="UniProtKB">
        <authorList>
            <consortium name="EnsemblMetazoa"/>
        </authorList>
    </citation>
    <scope>IDENTIFICATION</scope>
</reference>
<evidence type="ECO:0000313" key="2">
    <source>
        <dbReference type="EMBL" id="ESN97581.1"/>
    </source>
</evidence>
<dbReference type="EMBL" id="KB097336">
    <property type="protein sequence ID" value="ESN97581.1"/>
    <property type="molecule type" value="Genomic_DNA"/>
</dbReference>
<dbReference type="InParanoid" id="T1FCM1"/>
<dbReference type="CTD" id="20206570"/>
<dbReference type="GeneID" id="20206570"/>
<dbReference type="AlphaFoldDB" id="T1FCM1"/>